<reference evidence="2" key="1">
    <citation type="journal article" date="2014" name="Front. Microbiol.">
        <title>High frequency of phylogenetically diverse reductive dehalogenase-homologous genes in deep subseafloor sedimentary metagenomes.</title>
        <authorList>
            <person name="Kawai M."/>
            <person name="Futagami T."/>
            <person name="Toyoda A."/>
            <person name="Takaki Y."/>
            <person name="Nishi S."/>
            <person name="Hori S."/>
            <person name="Arai W."/>
            <person name="Tsubouchi T."/>
            <person name="Morono Y."/>
            <person name="Uchiyama I."/>
            <person name="Ito T."/>
            <person name="Fujiyama A."/>
            <person name="Inagaki F."/>
            <person name="Takami H."/>
        </authorList>
    </citation>
    <scope>NUCLEOTIDE SEQUENCE</scope>
    <source>
        <strain evidence="2">Expedition CK06-06</strain>
    </source>
</reference>
<name>X1HVZ2_9ZZZZ</name>
<accession>X1HVZ2</accession>
<sequence length="175" mass="20013">MKTNFTIILIVMMASFLIYSFAFAQENENLQTVVKGNSAFGFDLYQKLRENEGNLFFSPYSISTALAMTYAGARGQTEKEMVEVLHFSLAQEFLHSSFSKLQSDLNTIQNEGDIKLSIANSLWAQEGYHFLDTFFDLNRKYYGAGLNFVDFATQTEVARETINIWVKMHSAYPFL</sequence>
<dbReference type="InterPro" id="IPR023796">
    <property type="entry name" value="Serpin_dom"/>
</dbReference>
<dbReference type="GO" id="GO:0005615">
    <property type="term" value="C:extracellular space"/>
    <property type="evidence" value="ECO:0007669"/>
    <property type="project" value="InterPro"/>
</dbReference>
<dbReference type="GO" id="GO:0004867">
    <property type="term" value="F:serine-type endopeptidase inhibitor activity"/>
    <property type="evidence" value="ECO:0007669"/>
    <property type="project" value="InterPro"/>
</dbReference>
<organism evidence="2">
    <name type="scientific">marine sediment metagenome</name>
    <dbReference type="NCBI Taxonomy" id="412755"/>
    <lineage>
        <taxon>unclassified sequences</taxon>
        <taxon>metagenomes</taxon>
        <taxon>ecological metagenomes</taxon>
    </lineage>
</organism>
<dbReference type="InterPro" id="IPR036186">
    <property type="entry name" value="Serpin_sf"/>
</dbReference>
<proteinExistence type="predicted"/>
<dbReference type="AlphaFoldDB" id="X1HVZ2"/>
<dbReference type="Pfam" id="PF00079">
    <property type="entry name" value="Serpin"/>
    <property type="match status" value="1"/>
</dbReference>
<feature type="domain" description="Serpin" evidence="1">
    <location>
        <begin position="36"/>
        <end position="169"/>
    </location>
</feature>
<comment type="caution">
    <text evidence="2">The sequence shown here is derived from an EMBL/GenBank/DDBJ whole genome shotgun (WGS) entry which is preliminary data.</text>
</comment>
<dbReference type="PANTHER" id="PTHR11461">
    <property type="entry name" value="SERINE PROTEASE INHIBITOR, SERPIN"/>
    <property type="match status" value="1"/>
</dbReference>
<evidence type="ECO:0000259" key="1">
    <source>
        <dbReference type="Pfam" id="PF00079"/>
    </source>
</evidence>
<dbReference type="EMBL" id="BARU01017236">
    <property type="protein sequence ID" value="GAH57969.1"/>
    <property type="molecule type" value="Genomic_DNA"/>
</dbReference>
<dbReference type="SUPFAM" id="SSF56574">
    <property type="entry name" value="Serpins"/>
    <property type="match status" value="1"/>
</dbReference>
<gene>
    <name evidence="2" type="ORF">S03H2_28605</name>
</gene>
<evidence type="ECO:0000313" key="2">
    <source>
        <dbReference type="EMBL" id="GAH57969.1"/>
    </source>
</evidence>
<dbReference type="InterPro" id="IPR000215">
    <property type="entry name" value="Serpin_fam"/>
</dbReference>
<dbReference type="InterPro" id="IPR042178">
    <property type="entry name" value="Serpin_sf_1"/>
</dbReference>
<dbReference type="Gene3D" id="3.30.497.10">
    <property type="entry name" value="Antithrombin, subunit I, domain 2"/>
    <property type="match status" value="1"/>
</dbReference>
<dbReference type="PANTHER" id="PTHR11461:SF211">
    <property type="entry name" value="GH10112P-RELATED"/>
    <property type="match status" value="1"/>
</dbReference>
<protein>
    <recommendedName>
        <fullName evidence="1">Serpin domain-containing protein</fullName>
    </recommendedName>
</protein>